<dbReference type="PANTHER" id="PTHR11717:SF31">
    <property type="entry name" value="LOW MOLECULAR WEIGHT PROTEIN-TYROSINE-PHOSPHATASE ETP-RELATED"/>
    <property type="match status" value="1"/>
</dbReference>
<dbReference type="EMBL" id="FOHJ01000003">
    <property type="protein sequence ID" value="SET23880.1"/>
    <property type="molecule type" value="Genomic_DNA"/>
</dbReference>
<dbReference type="SUPFAM" id="SSF52788">
    <property type="entry name" value="Phosphotyrosine protein phosphatases I"/>
    <property type="match status" value="1"/>
</dbReference>
<dbReference type="Gene3D" id="3.40.50.2300">
    <property type="match status" value="1"/>
</dbReference>
<evidence type="ECO:0000313" key="8">
    <source>
        <dbReference type="Proteomes" id="UP000199095"/>
    </source>
</evidence>
<feature type="coiled-coil region" evidence="5">
    <location>
        <begin position="136"/>
        <end position="163"/>
    </location>
</feature>
<comment type="similarity">
    <text evidence="1">Belongs to the low molecular weight phosphotyrosine protein phosphatase family.</text>
</comment>
<organism evidence="7 8">
    <name type="scientific">Salinibacillus kushneri</name>
    <dbReference type="NCBI Taxonomy" id="237682"/>
    <lineage>
        <taxon>Bacteria</taxon>
        <taxon>Bacillati</taxon>
        <taxon>Bacillota</taxon>
        <taxon>Bacilli</taxon>
        <taxon>Bacillales</taxon>
        <taxon>Bacillaceae</taxon>
        <taxon>Salinibacillus</taxon>
    </lineage>
</organism>
<protein>
    <submittedName>
        <fullName evidence="7">Protein-tyrosine phosphatase</fullName>
    </submittedName>
</protein>
<evidence type="ECO:0000256" key="3">
    <source>
        <dbReference type="ARBA" id="ARBA00022912"/>
    </source>
</evidence>
<dbReference type="GO" id="GO:0004725">
    <property type="term" value="F:protein tyrosine phosphatase activity"/>
    <property type="evidence" value="ECO:0007669"/>
    <property type="project" value="InterPro"/>
</dbReference>
<dbReference type="PRINTS" id="PR00719">
    <property type="entry name" value="LMWPTPASE"/>
</dbReference>
<name>A0A1I0CX36_9BACI</name>
<feature type="active site" evidence="4">
    <location>
        <position position="14"/>
    </location>
</feature>
<dbReference type="PANTHER" id="PTHR11717">
    <property type="entry name" value="LOW MOLECULAR WEIGHT PROTEIN TYROSINE PHOSPHATASE"/>
    <property type="match status" value="1"/>
</dbReference>
<evidence type="ECO:0000256" key="5">
    <source>
        <dbReference type="SAM" id="Coils"/>
    </source>
</evidence>
<dbReference type="STRING" id="237682.SAMN05421676_103309"/>
<dbReference type="InterPro" id="IPR036196">
    <property type="entry name" value="Ptyr_pPase_sf"/>
</dbReference>
<dbReference type="CDD" id="cd16344">
    <property type="entry name" value="LMWPAP"/>
    <property type="match status" value="1"/>
</dbReference>
<dbReference type="OrthoDB" id="9784339at2"/>
<evidence type="ECO:0000259" key="6">
    <source>
        <dbReference type="SMART" id="SM00226"/>
    </source>
</evidence>
<evidence type="ECO:0000313" key="7">
    <source>
        <dbReference type="EMBL" id="SET23880.1"/>
    </source>
</evidence>
<sequence length="196" mass="22562">MKNILFVCTGNTCRSPMAEALLKHKSKDIQVKSAGLFAGKGAPASTQTREVLSENGINLNHQSQPLTPQLVEWADLILTMTSNHKQSIIMQYSEAEDKVFTLKEYVDENQLEIWRELKEAYATLESNRAILKTSDDKDLSRKNEETRKKIDALEKQVESLDIQDPFGEDVNVYRKTLEELEKYIELLWEKVDNRDK</sequence>
<keyword evidence="3" id="KW-0904">Protein phosphatase</keyword>
<dbReference type="InterPro" id="IPR017867">
    <property type="entry name" value="Tyr_phospatase_low_mol_wt"/>
</dbReference>
<dbReference type="InterPro" id="IPR023485">
    <property type="entry name" value="Ptyr_pPase"/>
</dbReference>
<dbReference type="Proteomes" id="UP000199095">
    <property type="component" value="Unassembled WGS sequence"/>
</dbReference>
<gene>
    <name evidence="7" type="ORF">SAMN05421676_103309</name>
</gene>
<proteinExistence type="inferred from homology"/>
<feature type="active site" description="Nucleophile" evidence="4">
    <location>
        <position position="8"/>
    </location>
</feature>
<evidence type="ECO:0000256" key="1">
    <source>
        <dbReference type="ARBA" id="ARBA00011063"/>
    </source>
</evidence>
<dbReference type="AlphaFoldDB" id="A0A1I0CX36"/>
<dbReference type="RefSeq" id="WP_093133075.1">
    <property type="nucleotide sequence ID" value="NZ_FOHJ01000003.1"/>
</dbReference>
<reference evidence="8" key="1">
    <citation type="submission" date="2016-10" db="EMBL/GenBank/DDBJ databases">
        <authorList>
            <person name="Varghese N."/>
            <person name="Submissions S."/>
        </authorList>
    </citation>
    <scope>NUCLEOTIDE SEQUENCE [LARGE SCALE GENOMIC DNA]</scope>
    <source>
        <strain evidence="8">CGMCC 1.3566</strain>
    </source>
</reference>
<dbReference type="InterPro" id="IPR050438">
    <property type="entry name" value="LMW_PTPase"/>
</dbReference>
<keyword evidence="2" id="KW-0378">Hydrolase</keyword>
<evidence type="ECO:0000256" key="2">
    <source>
        <dbReference type="ARBA" id="ARBA00022801"/>
    </source>
</evidence>
<accession>A0A1I0CX36</accession>
<keyword evidence="5" id="KW-0175">Coiled coil</keyword>
<dbReference type="SMART" id="SM00226">
    <property type="entry name" value="LMWPc"/>
    <property type="match status" value="1"/>
</dbReference>
<evidence type="ECO:0000256" key="4">
    <source>
        <dbReference type="PIRSR" id="PIRSR617867-1"/>
    </source>
</evidence>
<keyword evidence="8" id="KW-1185">Reference proteome</keyword>
<dbReference type="Pfam" id="PF01451">
    <property type="entry name" value="LMWPc"/>
    <property type="match status" value="1"/>
</dbReference>
<feature type="domain" description="Phosphotyrosine protein phosphatase I" evidence="6">
    <location>
        <begin position="2"/>
        <end position="190"/>
    </location>
</feature>